<dbReference type="CDD" id="cd06572">
    <property type="entry name" value="Histidinol_dh"/>
    <property type="match status" value="1"/>
</dbReference>
<keyword evidence="4 12" id="KW-0479">Metal-binding</keyword>
<evidence type="ECO:0000313" key="15">
    <source>
        <dbReference type="Proteomes" id="UP000614410"/>
    </source>
</evidence>
<dbReference type="PANTHER" id="PTHR21256:SF2">
    <property type="entry name" value="HISTIDINE BIOSYNTHESIS TRIFUNCTIONAL PROTEIN"/>
    <property type="match status" value="1"/>
</dbReference>
<feature type="binding site" evidence="11">
    <location>
        <position position="235"/>
    </location>
    <ligand>
        <name>substrate</name>
    </ligand>
</feature>
<reference evidence="14 15" key="1">
    <citation type="submission" date="2020-10" db="EMBL/GenBank/DDBJ databases">
        <title>Ca. Dormibacterota MAGs.</title>
        <authorList>
            <person name="Montgomery K."/>
        </authorList>
    </citation>
    <scope>NUCLEOTIDE SEQUENCE [LARGE SCALE GENOMIC DNA]</scope>
    <source>
        <strain evidence="14">Mitchell_Peninsula_5</strain>
    </source>
</reference>
<comment type="function">
    <text evidence="1">Catalyzes the sequential NAD-dependent oxidations of L-histidinol to L-histidinaldehyde and then to L-histidine.</text>
</comment>
<dbReference type="Proteomes" id="UP000614410">
    <property type="component" value="Unassembled WGS sequence"/>
</dbReference>
<dbReference type="InterPro" id="IPR012131">
    <property type="entry name" value="Hstdl_DH"/>
</dbReference>
<feature type="binding site" evidence="11">
    <location>
        <position position="396"/>
    </location>
    <ligand>
        <name>substrate</name>
    </ligand>
</feature>
<feature type="binding site" evidence="11">
    <location>
        <position position="238"/>
    </location>
    <ligand>
        <name>substrate</name>
    </ligand>
</feature>
<feature type="active site" description="Proton acceptor" evidence="9">
    <location>
        <position position="303"/>
    </location>
</feature>
<comment type="caution">
    <text evidence="14">The sequence shown here is derived from an EMBL/GenBank/DDBJ whole genome shotgun (WGS) entry which is preliminary data.</text>
</comment>
<dbReference type="EMBL" id="JAEKNN010000004">
    <property type="protein sequence ID" value="MBJ7607904.1"/>
    <property type="molecule type" value="Genomic_DNA"/>
</dbReference>
<feature type="binding site" evidence="11">
    <location>
        <position position="391"/>
    </location>
    <ligand>
        <name>substrate</name>
    </ligand>
</feature>
<evidence type="ECO:0000256" key="2">
    <source>
        <dbReference type="ARBA" id="ARBA00010178"/>
    </source>
</evidence>
<dbReference type="GO" id="GO:0051287">
    <property type="term" value="F:NAD binding"/>
    <property type="evidence" value="ECO:0007669"/>
    <property type="project" value="InterPro"/>
</dbReference>
<dbReference type="PROSITE" id="PS00611">
    <property type="entry name" value="HISOL_DEHYDROGENASE"/>
    <property type="match status" value="1"/>
</dbReference>
<feature type="binding site" evidence="12">
    <location>
        <position position="337"/>
    </location>
    <ligand>
        <name>Zn(2+)</name>
        <dbReference type="ChEBI" id="CHEBI:29105"/>
    </ligand>
</feature>
<evidence type="ECO:0000256" key="3">
    <source>
        <dbReference type="ARBA" id="ARBA00012965"/>
    </source>
</evidence>
<feature type="binding site" evidence="10">
    <location>
        <position position="167"/>
    </location>
    <ligand>
        <name>NAD(+)</name>
        <dbReference type="ChEBI" id="CHEBI:57540"/>
    </ligand>
</feature>
<protein>
    <recommendedName>
        <fullName evidence="3">histidinol dehydrogenase</fullName>
        <ecNumber evidence="3">1.1.1.23</ecNumber>
    </recommendedName>
</protein>
<comment type="cofactor">
    <cofactor evidence="12">
        <name>Zn(2+)</name>
        <dbReference type="ChEBI" id="CHEBI:29105"/>
    </cofactor>
    <text evidence="12">Binds 1 zinc ion per subunit.</text>
</comment>
<dbReference type="GO" id="GO:0000105">
    <property type="term" value="P:L-histidine biosynthetic process"/>
    <property type="evidence" value="ECO:0007669"/>
    <property type="project" value="InterPro"/>
</dbReference>
<feature type="binding site" evidence="11">
    <location>
        <position position="304"/>
    </location>
    <ligand>
        <name>substrate</name>
    </ligand>
</feature>
<evidence type="ECO:0000256" key="7">
    <source>
        <dbReference type="ARBA" id="ARBA00049489"/>
    </source>
</evidence>
<evidence type="ECO:0000256" key="10">
    <source>
        <dbReference type="PIRSR" id="PIRSR000099-2"/>
    </source>
</evidence>
<dbReference type="EC" id="1.1.1.23" evidence="3"/>
<feature type="binding site" evidence="12">
    <location>
        <position position="396"/>
    </location>
    <ligand>
        <name>Zn(2+)</name>
        <dbReference type="ChEBI" id="CHEBI:29105"/>
    </ligand>
</feature>
<accession>A0A934KCQ6</accession>
<evidence type="ECO:0000256" key="6">
    <source>
        <dbReference type="ARBA" id="ARBA00023002"/>
    </source>
</evidence>
<name>A0A934KCQ6_9BACT</name>
<evidence type="ECO:0000256" key="11">
    <source>
        <dbReference type="PIRSR" id="PIRSR000099-3"/>
    </source>
</evidence>
<dbReference type="Gene3D" id="3.40.50.1980">
    <property type="entry name" value="Nitrogenase molybdenum iron protein domain"/>
    <property type="match status" value="2"/>
</dbReference>
<dbReference type="NCBIfam" id="TIGR00069">
    <property type="entry name" value="hisD"/>
    <property type="match status" value="1"/>
</dbReference>
<evidence type="ECO:0000256" key="1">
    <source>
        <dbReference type="ARBA" id="ARBA00003850"/>
    </source>
</evidence>
<feature type="binding site" evidence="10">
    <location>
        <position position="105"/>
    </location>
    <ligand>
        <name>NAD(+)</name>
        <dbReference type="ChEBI" id="CHEBI:57540"/>
    </ligand>
</feature>
<gene>
    <name evidence="14" type="primary">hisD</name>
    <name evidence="14" type="ORF">JF887_00525</name>
</gene>
<dbReference type="GO" id="GO:0005829">
    <property type="term" value="C:cytosol"/>
    <property type="evidence" value="ECO:0007669"/>
    <property type="project" value="TreeGrafter"/>
</dbReference>
<keyword evidence="10" id="KW-0520">NAD</keyword>
<feature type="binding site" evidence="10">
    <location>
        <position position="190"/>
    </location>
    <ligand>
        <name>NAD(+)</name>
        <dbReference type="ChEBI" id="CHEBI:57540"/>
    </ligand>
</feature>
<feature type="active site" description="Proton acceptor" evidence="9">
    <location>
        <position position="304"/>
    </location>
</feature>
<sequence length="409" mass="42339">MRDLFGGPISAVDAVRAIVADVRVRGDAAVAEWTQRIDGVQIAQARVDADQMAACWEALGPGLRNALTAAAERIRGFHELQVDDRPRGEQSLCLRPEPLHRAGCYVPGGRAAYPSTVLMSVIPAQVAGVESIALASPPSQSGAVHPLVAAAAHLLGVTEVHAIGGAQAIAALAYGTETVAAVDMVVGPGNIFVTLAKREVFGAVGIDQLAGPSEILVVASADANPDFIAADLVSQLEHDPLAWAVCITDSPEVRDAVSAAFAIRAPAAARAGVIADSAARHGAIVTVDDIEEALPLVAAFAPEHVSLQGMGAQGLRERVRGAGAVFCGGLSPVSMGDYIAGPNHTLPTQGAARYRGPLSVMDFVRWPSIVDLTAADFDALAPVACALAEAEGLLGHEEAIRLRMEERVR</sequence>
<evidence type="ECO:0000256" key="8">
    <source>
        <dbReference type="PIRNR" id="PIRNR000099"/>
    </source>
</evidence>
<dbReference type="FunFam" id="3.40.50.1980:FF:000001">
    <property type="entry name" value="Histidinol dehydrogenase"/>
    <property type="match status" value="1"/>
</dbReference>
<feature type="binding site" evidence="11">
    <location>
        <position position="337"/>
    </location>
    <ligand>
        <name>substrate</name>
    </ligand>
</feature>
<dbReference type="GO" id="GO:0046872">
    <property type="term" value="F:metal ion binding"/>
    <property type="evidence" value="ECO:0007669"/>
    <property type="project" value="UniProtKB-KW"/>
</dbReference>
<dbReference type="PIRSF" id="PIRSF000099">
    <property type="entry name" value="Histidinol_dh"/>
    <property type="match status" value="1"/>
</dbReference>
<evidence type="ECO:0000256" key="5">
    <source>
        <dbReference type="ARBA" id="ARBA00022833"/>
    </source>
</evidence>
<evidence type="ECO:0000256" key="9">
    <source>
        <dbReference type="PIRSR" id="PIRSR000099-1"/>
    </source>
</evidence>
<dbReference type="PRINTS" id="PR00083">
    <property type="entry name" value="HOLDHDRGNASE"/>
</dbReference>
<dbReference type="SUPFAM" id="SSF53720">
    <property type="entry name" value="ALDH-like"/>
    <property type="match status" value="1"/>
</dbReference>
<keyword evidence="6 8" id="KW-0560">Oxidoreductase</keyword>
<evidence type="ECO:0000256" key="4">
    <source>
        <dbReference type="ARBA" id="ARBA00022723"/>
    </source>
</evidence>
<feature type="binding site" evidence="12">
    <location>
        <position position="235"/>
    </location>
    <ligand>
        <name>Zn(2+)</name>
        <dbReference type="ChEBI" id="CHEBI:29105"/>
    </ligand>
</feature>
<dbReference type="GO" id="GO:0004399">
    <property type="term" value="F:histidinol dehydrogenase activity"/>
    <property type="evidence" value="ECO:0007669"/>
    <property type="project" value="UniProtKB-EC"/>
</dbReference>
<dbReference type="InterPro" id="IPR016161">
    <property type="entry name" value="Ald_DH/histidinol_DH"/>
</dbReference>
<comment type="similarity">
    <text evidence="2 8 13">Belongs to the histidinol dehydrogenase family.</text>
</comment>
<dbReference type="FunFam" id="3.40.50.1980:FF:000026">
    <property type="entry name" value="Histidinol dehydrogenase"/>
    <property type="match status" value="1"/>
</dbReference>
<feature type="binding site" evidence="12">
    <location>
        <position position="238"/>
    </location>
    <ligand>
        <name>Zn(2+)</name>
        <dbReference type="ChEBI" id="CHEBI:29105"/>
    </ligand>
</feature>
<comment type="catalytic activity">
    <reaction evidence="7">
        <text>L-histidinol + 2 NAD(+) + H2O = L-histidine + 2 NADH + 3 H(+)</text>
        <dbReference type="Rhea" id="RHEA:20641"/>
        <dbReference type="ChEBI" id="CHEBI:15377"/>
        <dbReference type="ChEBI" id="CHEBI:15378"/>
        <dbReference type="ChEBI" id="CHEBI:57540"/>
        <dbReference type="ChEBI" id="CHEBI:57595"/>
        <dbReference type="ChEBI" id="CHEBI:57699"/>
        <dbReference type="ChEBI" id="CHEBI:57945"/>
        <dbReference type="EC" id="1.1.1.23"/>
    </reaction>
</comment>
<evidence type="ECO:0000256" key="13">
    <source>
        <dbReference type="RuleBase" id="RU004175"/>
    </source>
</evidence>
<dbReference type="InterPro" id="IPR001692">
    <property type="entry name" value="Histidinol_DH_CS"/>
</dbReference>
<proteinExistence type="inferred from homology"/>
<dbReference type="Gene3D" id="1.20.5.1300">
    <property type="match status" value="1"/>
</dbReference>
<dbReference type="PANTHER" id="PTHR21256">
    <property type="entry name" value="HISTIDINOL DEHYDROGENASE HDH"/>
    <property type="match status" value="1"/>
</dbReference>
<dbReference type="InterPro" id="IPR022695">
    <property type="entry name" value="Histidinol_DH_monofunct"/>
</dbReference>
<evidence type="ECO:0000256" key="12">
    <source>
        <dbReference type="PIRSR" id="PIRSR000099-4"/>
    </source>
</evidence>
<keyword evidence="5 12" id="KW-0862">Zinc</keyword>
<dbReference type="Pfam" id="PF00815">
    <property type="entry name" value="Histidinol_dh"/>
    <property type="match status" value="1"/>
</dbReference>
<dbReference type="AlphaFoldDB" id="A0A934KCQ6"/>
<feature type="binding site" evidence="11">
    <location>
        <position position="213"/>
    </location>
    <ligand>
        <name>substrate</name>
    </ligand>
</feature>
<evidence type="ECO:0000313" key="14">
    <source>
        <dbReference type="EMBL" id="MBJ7607904.1"/>
    </source>
</evidence>
<organism evidence="14 15">
    <name type="scientific">Candidatus Amunia macphersoniae</name>
    <dbReference type="NCBI Taxonomy" id="3127014"/>
    <lineage>
        <taxon>Bacteria</taxon>
        <taxon>Bacillati</taxon>
        <taxon>Candidatus Dormiibacterota</taxon>
        <taxon>Candidatus Dormibacteria</taxon>
        <taxon>Candidatus Aeolococcales</taxon>
        <taxon>Candidatus Aeolococcaceae</taxon>
        <taxon>Candidatus Amunia</taxon>
    </lineage>
</organism>